<name>A0A166P4S2_9AGAM</name>
<evidence type="ECO:0000256" key="14">
    <source>
        <dbReference type="ARBA" id="ARBA00026218"/>
    </source>
</evidence>
<dbReference type="GO" id="GO:0008413">
    <property type="term" value="F:8-oxo-7,8-dihydroguanosine triphosphate pyrophosphatase activity"/>
    <property type="evidence" value="ECO:0007669"/>
    <property type="project" value="InterPro"/>
</dbReference>
<evidence type="ECO:0000256" key="19">
    <source>
        <dbReference type="ARBA" id="ARBA00032071"/>
    </source>
</evidence>
<dbReference type="GO" id="GO:0008828">
    <property type="term" value="F:dATP diphosphatase activity"/>
    <property type="evidence" value="ECO:0007669"/>
    <property type="project" value="UniProtKB-EC"/>
</dbReference>
<dbReference type="EMBL" id="KV417519">
    <property type="protein sequence ID" value="KZP25710.1"/>
    <property type="molecule type" value="Genomic_DNA"/>
</dbReference>
<dbReference type="InterPro" id="IPR020084">
    <property type="entry name" value="NUDIX_hydrolase_CS"/>
</dbReference>
<dbReference type="PRINTS" id="PR01403">
    <property type="entry name" value="8OXTPHPHTASE"/>
</dbReference>
<comment type="catalytic activity">
    <reaction evidence="10">
        <text>2-oxo-dATP + H2O = 2-oxo-dAMP + diphosphate + H(+)</text>
        <dbReference type="Rhea" id="RHEA:31583"/>
        <dbReference type="ChEBI" id="CHEBI:15377"/>
        <dbReference type="ChEBI" id="CHEBI:15378"/>
        <dbReference type="ChEBI" id="CHEBI:33019"/>
        <dbReference type="ChEBI" id="CHEBI:63212"/>
        <dbReference type="ChEBI" id="CHEBI:77897"/>
        <dbReference type="EC" id="3.6.1.56"/>
    </reaction>
    <physiologicalReaction direction="left-to-right" evidence="10">
        <dbReference type="Rhea" id="RHEA:31584"/>
    </physiologicalReaction>
</comment>
<comment type="catalytic activity">
    <reaction evidence="22">
        <text>N(6)-methyl-dATP + H2O = N(6)-methyl-dAMP + diphosphate + H(+)</text>
        <dbReference type="Rhea" id="RHEA:67604"/>
        <dbReference type="ChEBI" id="CHEBI:15377"/>
        <dbReference type="ChEBI" id="CHEBI:15378"/>
        <dbReference type="ChEBI" id="CHEBI:33019"/>
        <dbReference type="ChEBI" id="CHEBI:169976"/>
        <dbReference type="ChEBI" id="CHEBI:172872"/>
    </reaction>
    <physiologicalReaction direction="left-to-right" evidence="22">
        <dbReference type="Rhea" id="RHEA:67605"/>
    </physiologicalReaction>
</comment>
<dbReference type="PROSITE" id="PS00893">
    <property type="entry name" value="NUDIX_BOX"/>
    <property type="match status" value="1"/>
</dbReference>
<evidence type="ECO:0000313" key="26">
    <source>
        <dbReference type="Proteomes" id="UP000076532"/>
    </source>
</evidence>
<evidence type="ECO:0000256" key="11">
    <source>
        <dbReference type="ARBA" id="ARBA00024486"/>
    </source>
</evidence>
<evidence type="ECO:0000313" key="25">
    <source>
        <dbReference type="EMBL" id="KZP25710.1"/>
    </source>
</evidence>
<dbReference type="GO" id="GO:0046872">
    <property type="term" value="F:metal ion binding"/>
    <property type="evidence" value="ECO:0007669"/>
    <property type="project" value="UniProtKB-KW"/>
</dbReference>
<dbReference type="OrthoDB" id="447842at2759"/>
<evidence type="ECO:0000256" key="21">
    <source>
        <dbReference type="ARBA" id="ARBA00048894"/>
    </source>
</evidence>
<dbReference type="GO" id="GO:0042262">
    <property type="term" value="P:DNA protection"/>
    <property type="evidence" value="ECO:0007669"/>
    <property type="project" value="InterPro"/>
</dbReference>
<proteinExistence type="inferred from homology"/>
<evidence type="ECO:0000256" key="8">
    <source>
        <dbReference type="ARBA" id="ARBA00023242"/>
    </source>
</evidence>
<comment type="subunit">
    <text evidence="4">Monomer.</text>
</comment>
<accession>A0A166P4S2</accession>
<dbReference type="PROSITE" id="PS51462">
    <property type="entry name" value="NUDIX"/>
    <property type="match status" value="1"/>
</dbReference>
<keyword evidence="7" id="KW-0460">Magnesium</keyword>
<evidence type="ECO:0000256" key="7">
    <source>
        <dbReference type="ARBA" id="ARBA00022842"/>
    </source>
</evidence>
<comment type="subcellular location">
    <subcellularLocation>
        <location evidence="2">Nucleus</location>
    </subcellularLocation>
</comment>
<dbReference type="GO" id="GO:0005737">
    <property type="term" value="C:cytoplasm"/>
    <property type="evidence" value="ECO:0007669"/>
    <property type="project" value="TreeGrafter"/>
</dbReference>
<evidence type="ECO:0000256" key="2">
    <source>
        <dbReference type="ARBA" id="ARBA00004123"/>
    </source>
</evidence>
<comment type="catalytic activity">
    <reaction evidence="11">
        <text>8-oxo-dGTP + H2O = 8-oxo-dGMP + diphosphate + H(+)</text>
        <dbReference type="Rhea" id="RHEA:31575"/>
        <dbReference type="ChEBI" id="CHEBI:15377"/>
        <dbReference type="ChEBI" id="CHEBI:15378"/>
        <dbReference type="ChEBI" id="CHEBI:33019"/>
        <dbReference type="ChEBI" id="CHEBI:63224"/>
        <dbReference type="ChEBI" id="CHEBI:77896"/>
    </reaction>
    <physiologicalReaction direction="left-to-right" evidence="11">
        <dbReference type="Rhea" id="RHEA:31576"/>
    </physiologicalReaction>
</comment>
<dbReference type="Proteomes" id="UP000076532">
    <property type="component" value="Unassembled WGS sequence"/>
</dbReference>
<dbReference type="AlphaFoldDB" id="A0A166P4S2"/>
<dbReference type="STRING" id="436010.A0A166P4S2"/>
<evidence type="ECO:0000256" key="22">
    <source>
        <dbReference type="ARBA" id="ARBA00049032"/>
    </source>
</evidence>
<evidence type="ECO:0000256" key="17">
    <source>
        <dbReference type="ARBA" id="ARBA00030682"/>
    </source>
</evidence>
<evidence type="ECO:0000256" key="6">
    <source>
        <dbReference type="ARBA" id="ARBA00022801"/>
    </source>
</evidence>
<evidence type="ECO:0000259" key="24">
    <source>
        <dbReference type="PROSITE" id="PS51462"/>
    </source>
</evidence>
<evidence type="ECO:0000256" key="5">
    <source>
        <dbReference type="ARBA" id="ARBA00022723"/>
    </source>
</evidence>
<comment type="catalytic activity">
    <reaction evidence="21">
        <text>O(6)-methyl-dGTP + H2O = O(6)-methyl-dGMP + diphosphate + H(+)</text>
        <dbReference type="Rhea" id="RHEA:67600"/>
        <dbReference type="ChEBI" id="CHEBI:15377"/>
        <dbReference type="ChEBI" id="CHEBI:15378"/>
        <dbReference type="ChEBI" id="CHEBI:33019"/>
        <dbReference type="ChEBI" id="CHEBI:169974"/>
        <dbReference type="ChEBI" id="CHEBI:169975"/>
    </reaction>
    <physiologicalReaction direction="left-to-right" evidence="21">
        <dbReference type="Rhea" id="RHEA:67601"/>
    </physiologicalReaction>
</comment>
<sequence length="198" mass="22779">MSELIPGLDDLSQKGCIEVSSGGSEFEWMKFEQRKLYTNAFIVVDGKILLGYKKRGFGVHKYNGFGGKVDAGETSIQAASRELMEEAGIESSLEHAGTFLFLIAGVEWAFHIDIYRADSYTGTPIETEEMHPHWFRINDEDHLDTPPIPFDKMWESDDLWFPLLLKKRNFIVRTDYIREGERDVLRKWCVKETSFNAS</sequence>
<evidence type="ECO:0000256" key="20">
    <source>
        <dbReference type="ARBA" id="ARBA00048002"/>
    </source>
</evidence>
<keyword evidence="8" id="KW-0539">Nucleus</keyword>
<evidence type="ECO:0000256" key="18">
    <source>
        <dbReference type="ARBA" id="ARBA00031927"/>
    </source>
</evidence>
<dbReference type="EC" id="3.6.1.56" evidence="13"/>
<dbReference type="PANTHER" id="PTHR43758:SF2">
    <property type="entry name" value="OXIDIZED PURINE NUCLEOSIDE TRIPHOSPHATE HYDROLASE"/>
    <property type="match status" value="1"/>
</dbReference>
<keyword evidence="26" id="KW-1185">Reference proteome</keyword>
<protein>
    <recommendedName>
        <fullName evidence="14">Oxidized purine nucleoside triphosphate hydrolase</fullName>
        <ecNumber evidence="13">3.6.1.56</ecNumber>
    </recommendedName>
    <alternativeName>
        <fullName evidence="18">2-hydroxy-dATP diphosphatase</fullName>
    </alternativeName>
    <alternativeName>
        <fullName evidence="17">7,8-dihydro-8-oxoguanine triphosphatase</fullName>
    </alternativeName>
    <alternativeName>
        <fullName evidence="16">8-oxo-dGTPase</fullName>
    </alternativeName>
    <alternativeName>
        <fullName evidence="19">Methylated purine nucleoside triphosphate hydrolase</fullName>
    </alternativeName>
    <alternativeName>
        <fullName evidence="15">Nucleoside diphosphate-linked moiety X motif 1</fullName>
    </alternativeName>
</protein>
<dbReference type="Pfam" id="PF00293">
    <property type="entry name" value="NUDIX"/>
    <property type="match status" value="1"/>
</dbReference>
<dbReference type="CDD" id="cd03427">
    <property type="entry name" value="NUDIX_MTH1_Nudt1"/>
    <property type="match status" value="1"/>
</dbReference>
<evidence type="ECO:0000256" key="4">
    <source>
        <dbReference type="ARBA" id="ARBA00011245"/>
    </source>
</evidence>
<dbReference type="SUPFAM" id="SSF55811">
    <property type="entry name" value="Nudix"/>
    <property type="match status" value="1"/>
</dbReference>
<evidence type="ECO:0000256" key="23">
    <source>
        <dbReference type="ARBA" id="ARBA00053094"/>
    </source>
</evidence>
<dbReference type="InterPro" id="IPR003563">
    <property type="entry name" value="8ODP"/>
</dbReference>
<evidence type="ECO:0000256" key="13">
    <source>
        <dbReference type="ARBA" id="ARBA00026103"/>
    </source>
</evidence>
<dbReference type="Gene3D" id="3.90.79.10">
    <property type="entry name" value="Nucleoside Triphosphate Pyrophosphohydrolase"/>
    <property type="match status" value="1"/>
</dbReference>
<comment type="function">
    <text evidence="23">Oxidized purine nucleoside triphosphate hydrolase which is a prominent sanitizer of the oxidized nucleotide pool. Catalyzes the hydrolysis of 2-oxo-dATP (2-hydroxy-dATP) into 2-oxo-dAMP. Also has a significant hydrolase activity toward 2-oxo-ATP, 8-oxo-dGTP and 8-oxo-dATP. Through the hydrolysis of oxidized purine nucleoside triphosphates, prevents their incorporation into DNA and the subsequent transversions A:T to C:G and G:C to T:A. Also catalyzes the hydrolysis of methylated purine nucleoside triphosphate preventing their integration into DNA. Through this antimutagenic activity protects cells from oxidative stress.</text>
</comment>
<evidence type="ECO:0000256" key="15">
    <source>
        <dbReference type="ARBA" id="ARBA00029673"/>
    </source>
</evidence>
<feature type="domain" description="Nudix hydrolase" evidence="24">
    <location>
        <begin position="33"/>
        <end position="163"/>
    </location>
</feature>
<keyword evidence="6" id="KW-0378">Hydrolase</keyword>
<evidence type="ECO:0000256" key="3">
    <source>
        <dbReference type="ARBA" id="ARBA00005582"/>
    </source>
</evidence>
<evidence type="ECO:0000256" key="9">
    <source>
        <dbReference type="ARBA" id="ARBA00024448"/>
    </source>
</evidence>
<dbReference type="GO" id="GO:0005634">
    <property type="term" value="C:nucleus"/>
    <property type="evidence" value="ECO:0007669"/>
    <property type="project" value="UniProtKB-SubCell"/>
</dbReference>
<dbReference type="PANTHER" id="PTHR43758">
    <property type="entry name" value="7,8-DIHYDRO-8-OXOGUANINE TRIPHOSPHATASE"/>
    <property type="match status" value="1"/>
</dbReference>
<evidence type="ECO:0000256" key="10">
    <source>
        <dbReference type="ARBA" id="ARBA00024459"/>
    </source>
</evidence>
<comment type="catalytic activity">
    <reaction evidence="20">
        <text>N(6)-methyl-ATP + H2O = N(6)-methyl-AMP + diphosphate + H(+)</text>
        <dbReference type="Rhea" id="RHEA:67608"/>
        <dbReference type="ChEBI" id="CHEBI:15377"/>
        <dbReference type="ChEBI" id="CHEBI:15378"/>
        <dbReference type="ChEBI" id="CHEBI:33019"/>
        <dbReference type="ChEBI" id="CHEBI:144842"/>
        <dbReference type="ChEBI" id="CHEBI:172873"/>
    </reaction>
    <physiologicalReaction direction="left-to-right" evidence="20">
        <dbReference type="Rhea" id="RHEA:67609"/>
    </physiologicalReaction>
</comment>
<dbReference type="InterPro" id="IPR015797">
    <property type="entry name" value="NUDIX_hydrolase-like_dom_sf"/>
</dbReference>
<keyword evidence="5" id="KW-0479">Metal-binding</keyword>
<reference evidence="25 26" key="1">
    <citation type="journal article" date="2016" name="Mol. Biol. Evol.">
        <title>Comparative Genomics of Early-Diverging Mushroom-Forming Fungi Provides Insights into the Origins of Lignocellulose Decay Capabilities.</title>
        <authorList>
            <person name="Nagy L.G."/>
            <person name="Riley R."/>
            <person name="Tritt A."/>
            <person name="Adam C."/>
            <person name="Daum C."/>
            <person name="Floudas D."/>
            <person name="Sun H."/>
            <person name="Yadav J.S."/>
            <person name="Pangilinan J."/>
            <person name="Larsson K.H."/>
            <person name="Matsuura K."/>
            <person name="Barry K."/>
            <person name="Labutti K."/>
            <person name="Kuo R."/>
            <person name="Ohm R.A."/>
            <person name="Bhattacharya S.S."/>
            <person name="Shirouzu T."/>
            <person name="Yoshinaga Y."/>
            <person name="Martin F.M."/>
            <person name="Grigoriev I.V."/>
            <person name="Hibbett D.S."/>
        </authorList>
    </citation>
    <scope>NUCLEOTIDE SEQUENCE [LARGE SCALE GENOMIC DNA]</scope>
    <source>
        <strain evidence="25 26">CBS 109695</strain>
    </source>
</reference>
<dbReference type="InterPro" id="IPR000086">
    <property type="entry name" value="NUDIX_hydrolase_dom"/>
</dbReference>
<evidence type="ECO:0000256" key="16">
    <source>
        <dbReference type="ARBA" id="ARBA00030634"/>
    </source>
</evidence>
<evidence type="ECO:0000256" key="1">
    <source>
        <dbReference type="ARBA" id="ARBA00001946"/>
    </source>
</evidence>
<evidence type="ECO:0000256" key="12">
    <source>
        <dbReference type="ARBA" id="ARBA00024596"/>
    </source>
</evidence>
<comment type="similarity">
    <text evidence="3">Belongs to the Nudix hydrolase family.</text>
</comment>
<gene>
    <name evidence="25" type="ORF">FIBSPDRAFT_820441</name>
</gene>
<comment type="catalytic activity">
    <reaction evidence="9">
        <text>8-oxo-dATP + H2O = 8-oxo-dAMP + diphosphate + H(+)</text>
        <dbReference type="Rhea" id="RHEA:65396"/>
        <dbReference type="ChEBI" id="CHEBI:15377"/>
        <dbReference type="ChEBI" id="CHEBI:15378"/>
        <dbReference type="ChEBI" id="CHEBI:33019"/>
        <dbReference type="ChEBI" id="CHEBI:71361"/>
        <dbReference type="ChEBI" id="CHEBI:172871"/>
    </reaction>
    <physiologicalReaction direction="left-to-right" evidence="9">
        <dbReference type="Rhea" id="RHEA:65397"/>
    </physiologicalReaction>
</comment>
<comment type="catalytic activity">
    <reaction evidence="12">
        <text>2-oxo-ATP + H2O = 2-oxo-AMP + diphosphate + H(+)</text>
        <dbReference type="Rhea" id="RHEA:67392"/>
        <dbReference type="ChEBI" id="CHEBI:15377"/>
        <dbReference type="ChEBI" id="CHEBI:15378"/>
        <dbReference type="ChEBI" id="CHEBI:33019"/>
        <dbReference type="ChEBI" id="CHEBI:71395"/>
        <dbReference type="ChEBI" id="CHEBI:172878"/>
    </reaction>
    <physiologicalReaction direction="left-to-right" evidence="12">
        <dbReference type="Rhea" id="RHEA:67393"/>
    </physiologicalReaction>
</comment>
<comment type="cofactor">
    <cofactor evidence="1">
        <name>Mg(2+)</name>
        <dbReference type="ChEBI" id="CHEBI:18420"/>
    </cofactor>
</comment>
<organism evidence="25 26">
    <name type="scientific">Athelia psychrophila</name>
    <dbReference type="NCBI Taxonomy" id="1759441"/>
    <lineage>
        <taxon>Eukaryota</taxon>
        <taxon>Fungi</taxon>
        <taxon>Dikarya</taxon>
        <taxon>Basidiomycota</taxon>
        <taxon>Agaricomycotina</taxon>
        <taxon>Agaricomycetes</taxon>
        <taxon>Agaricomycetidae</taxon>
        <taxon>Atheliales</taxon>
        <taxon>Atheliaceae</taxon>
        <taxon>Athelia</taxon>
    </lineage>
</organism>